<dbReference type="Proteomes" id="UP000531251">
    <property type="component" value="Unassembled WGS sequence"/>
</dbReference>
<gene>
    <name evidence="1" type="ORF">GGR89_000938</name>
</gene>
<name>A0A7X5XWG2_9SPHN</name>
<dbReference type="EMBL" id="JAATJB010000002">
    <property type="protein sequence ID" value="NJB96638.1"/>
    <property type="molecule type" value="Genomic_DNA"/>
</dbReference>
<evidence type="ECO:0000313" key="2">
    <source>
        <dbReference type="Proteomes" id="UP000531251"/>
    </source>
</evidence>
<accession>A0A7X5XWG2</accession>
<keyword evidence="2" id="KW-1185">Reference proteome</keyword>
<dbReference type="AlphaFoldDB" id="A0A7X5XWG2"/>
<protein>
    <submittedName>
        <fullName evidence="1">Uncharacterized protein</fullName>
    </submittedName>
</protein>
<organism evidence="1 2">
    <name type="scientific">Sphingomonas trueperi</name>
    <dbReference type="NCBI Taxonomy" id="53317"/>
    <lineage>
        <taxon>Bacteria</taxon>
        <taxon>Pseudomonadati</taxon>
        <taxon>Pseudomonadota</taxon>
        <taxon>Alphaproteobacteria</taxon>
        <taxon>Sphingomonadales</taxon>
        <taxon>Sphingomonadaceae</taxon>
        <taxon>Sphingomonas</taxon>
    </lineage>
</organism>
<comment type="caution">
    <text evidence="1">The sequence shown here is derived from an EMBL/GenBank/DDBJ whole genome shotgun (WGS) entry which is preliminary data.</text>
</comment>
<reference evidence="1 2" key="1">
    <citation type="submission" date="2020-03" db="EMBL/GenBank/DDBJ databases">
        <title>Genomic Encyclopedia of Type Strains, Phase IV (KMG-IV): sequencing the most valuable type-strain genomes for metagenomic binning, comparative biology and taxonomic classification.</title>
        <authorList>
            <person name="Goeker M."/>
        </authorList>
    </citation>
    <scope>NUCLEOTIDE SEQUENCE [LARGE SCALE GENOMIC DNA]</scope>
    <source>
        <strain evidence="1 2">DSM 7225</strain>
    </source>
</reference>
<proteinExistence type="predicted"/>
<sequence>MRGYPHAAVCAPLPLAGGVGGGAGSFQRFFHVSLSPSPSRKREGNLKETIA</sequence>
<evidence type="ECO:0000313" key="1">
    <source>
        <dbReference type="EMBL" id="NJB96638.1"/>
    </source>
</evidence>